<gene>
    <name evidence="17" type="primary">ftsW</name>
    <name evidence="17" type="ORF">DSM104635_02828</name>
</gene>
<evidence type="ECO:0000256" key="6">
    <source>
        <dbReference type="ARBA" id="ARBA00022984"/>
    </source>
</evidence>
<evidence type="ECO:0000256" key="2">
    <source>
        <dbReference type="ARBA" id="ARBA00022676"/>
    </source>
</evidence>
<feature type="transmembrane region" description="Helical" evidence="16">
    <location>
        <begin position="195"/>
        <end position="214"/>
    </location>
</feature>
<feature type="transmembrane region" description="Helical" evidence="16">
    <location>
        <begin position="23"/>
        <end position="42"/>
    </location>
</feature>
<evidence type="ECO:0000313" key="18">
    <source>
        <dbReference type="Proteomes" id="UP000431269"/>
    </source>
</evidence>
<keyword evidence="5" id="KW-0133">Cell shape</keyword>
<feature type="transmembrane region" description="Helical" evidence="16">
    <location>
        <begin position="310"/>
        <end position="329"/>
    </location>
</feature>
<dbReference type="GO" id="GO:0051301">
    <property type="term" value="P:cell division"/>
    <property type="evidence" value="ECO:0007669"/>
    <property type="project" value="UniProtKB-KW"/>
</dbReference>
<keyword evidence="2" id="KW-0328">Glycosyltransferase</keyword>
<comment type="similarity">
    <text evidence="11">Belongs to the SEDS family. FtsW subfamily.</text>
</comment>
<dbReference type="GO" id="GO:0008360">
    <property type="term" value="P:regulation of cell shape"/>
    <property type="evidence" value="ECO:0007669"/>
    <property type="project" value="UniProtKB-KW"/>
</dbReference>
<keyword evidence="4 16" id="KW-0812">Transmembrane</keyword>
<evidence type="ECO:0000256" key="16">
    <source>
        <dbReference type="SAM" id="Phobius"/>
    </source>
</evidence>
<reference evidence="18" key="1">
    <citation type="submission" date="2019-12" db="EMBL/GenBank/DDBJ databases">
        <title>Complete genome of Terracaulis silvestris 0127_4.</title>
        <authorList>
            <person name="Vieira S."/>
            <person name="Riedel T."/>
            <person name="Sproer C."/>
            <person name="Pascual J."/>
            <person name="Boedeker C."/>
            <person name="Overmann J."/>
        </authorList>
    </citation>
    <scope>NUCLEOTIDE SEQUENCE [LARGE SCALE GENOMIC DNA]</scope>
    <source>
        <strain evidence="18">0127_4</strain>
    </source>
</reference>
<evidence type="ECO:0000256" key="3">
    <source>
        <dbReference type="ARBA" id="ARBA00022679"/>
    </source>
</evidence>
<comment type="subcellular location">
    <subcellularLocation>
        <location evidence="1">Membrane</location>
        <topology evidence="1">Multi-pass membrane protein</topology>
    </subcellularLocation>
</comment>
<evidence type="ECO:0000256" key="14">
    <source>
        <dbReference type="ARBA" id="ARBA00044770"/>
    </source>
</evidence>
<dbReference type="PANTHER" id="PTHR30474">
    <property type="entry name" value="CELL CYCLE PROTEIN"/>
    <property type="match status" value="1"/>
</dbReference>
<feature type="transmembrane region" description="Helical" evidence="16">
    <location>
        <begin position="54"/>
        <end position="74"/>
    </location>
</feature>
<dbReference type="GO" id="GO:0005886">
    <property type="term" value="C:plasma membrane"/>
    <property type="evidence" value="ECO:0007669"/>
    <property type="project" value="TreeGrafter"/>
</dbReference>
<dbReference type="GO" id="GO:0015648">
    <property type="term" value="F:lipid-linked peptidoglycan transporter activity"/>
    <property type="evidence" value="ECO:0007669"/>
    <property type="project" value="TreeGrafter"/>
</dbReference>
<dbReference type="InterPro" id="IPR001182">
    <property type="entry name" value="FtsW/RodA"/>
</dbReference>
<dbReference type="PANTHER" id="PTHR30474:SF2">
    <property type="entry name" value="PEPTIDOGLYCAN GLYCOSYLTRANSFERASE FTSW-RELATED"/>
    <property type="match status" value="1"/>
</dbReference>
<dbReference type="EMBL" id="CP047045">
    <property type="protein sequence ID" value="QGZ95973.1"/>
    <property type="molecule type" value="Genomic_DNA"/>
</dbReference>
<evidence type="ECO:0000256" key="1">
    <source>
        <dbReference type="ARBA" id="ARBA00004141"/>
    </source>
</evidence>
<organism evidence="17 18">
    <name type="scientific">Terricaulis silvestris</name>
    <dbReference type="NCBI Taxonomy" id="2686094"/>
    <lineage>
        <taxon>Bacteria</taxon>
        <taxon>Pseudomonadati</taxon>
        <taxon>Pseudomonadota</taxon>
        <taxon>Alphaproteobacteria</taxon>
        <taxon>Caulobacterales</taxon>
        <taxon>Caulobacteraceae</taxon>
        <taxon>Terricaulis</taxon>
    </lineage>
</organism>
<evidence type="ECO:0000256" key="12">
    <source>
        <dbReference type="ARBA" id="ARBA00041185"/>
    </source>
</evidence>
<dbReference type="GO" id="GO:0032153">
    <property type="term" value="C:cell division site"/>
    <property type="evidence" value="ECO:0007669"/>
    <property type="project" value="TreeGrafter"/>
</dbReference>
<keyword evidence="18" id="KW-1185">Reference proteome</keyword>
<dbReference type="AlphaFoldDB" id="A0A6I6MXR1"/>
<feature type="transmembrane region" description="Helical" evidence="16">
    <location>
        <begin position="149"/>
        <end position="166"/>
    </location>
</feature>
<dbReference type="Proteomes" id="UP000431269">
    <property type="component" value="Chromosome"/>
</dbReference>
<protein>
    <recommendedName>
        <fullName evidence="12">Probable peptidoglycan glycosyltransferase FtsW</fullName>
        <ecNumber evidence="14">2.4.99.28</ecNumber>
    </recommendedName>
    <alternativeName>
        <fullName evidence="13">Cell division protein FtsW</fullName>
    </alternativeName>
    <alternativeName>
        <fullName evidence="10">Cell wall polymerase</fullName>
    </alternativeName>
    <alternativeName>
        <fullName evidence="9">Peptidoglycan polymerase</fullName>
    </alternativeName>
</protein>
<evidence type="ECO:0000256" key="9">
    <source>
        <dbReference type="ARBA" id="ARBA00032370"/>
    </source>
</evidence>
<evidence type="ECO:0000256" key="5">
    <source>
        <dbReference type="ARBA" id="ARBA00022960"/>
    </source>
</evidence>
<dbReference type="KEGG" id="tsv:DSM104635_02828"/>
<proteinExistence type="inferred from homology"/>
<evidence type="ECO:0000256" key="15">
    <source>
        <dbReference type="ARBA" id="ARBA00049902"/>
    </source>
</evidence>
<evidence type="ECO:0000256" key="7">
    <source>
        <dbReference type="ARBA" id="ARBA00022989"/>
    </source>
</evidence>
<evidence type="ECO:0000256" key="4">
    <source>
        <dbReference type="ARBA" id="ARBA00022692"/>
    </source>
</evidence>
<evidence type="ECO:0000256" key="8">
    <source>
        <dbReference type="ARBA" id="ARBA00023136"/>
    </source>
</evidence>
<evidence type="ECO:0000313" key="17">
    <source>
        <dbReference type="EMBL" id="QGZ95973.1"/>
    </source>
</evidence>
<feature type="transmembrane region" description="Helical" evidence="16">
    <location>
        <begin position="172"/>
        <end position="188"/>
    </location>
</feature>
<keyword evidence="8 16" id="KW-0472">Membrane</keyword>
<keyword evidence="6" id="KW-0573">Peptidoglycan synthesis</keyword>
<evidence type="ECO:0000256" key="13">
    <source>
        <dbReference type="ARBA" id="ARBA00041418"/>
    </source>
</evidence>
<dbReference type="Pfam" id="PF01098">
    <property type="entry name" value="FTSW_RODA_SPOVE"/>
    <property type="match status" value="1"/>
</dbReference>
<keyword evidence="17" id="KW-0131">Cell cycle</keyword>
<feature type="transmembrane region" description="Helical" evidence="16">
    <location>
        <begin position="341"/>
        <end position="365"/>
    </location>
</feature>
<evidence type="ECO:0000256" key="10">
    <source>
        <dbReference type="ARBA" id="ARBA00033270"/>
    </source>
</evidence>
<dbReference type="RefSeq" id="WP_158766794.1">
    <property type="nucleotide sequence ID" value="NZ_CP047045.1"/>
</dbReference>
<feature type="transmembrane region" description="Helical" evidence="16">
    <location>
        <begin position="277"/>
        <end position="298"/>
    </location>
</feature>
<dbReference type="GO" id="GO:0008955">
    <property type="term" value="F:peptidoglycan glycosyltransferase activity"/>
    <property type="evidence" value="ECO:0007669"/>
    <property type="project" value="UniProtKB-EC"/>
</dbReference>
<keyword evidence="7 16" id="KW-1133">Transmembrane helix</keyword>
<keyword evidence="17" id="KW-0132">Cell division</keyword>
<keyword evidence="3" id="KW-0808">Transferase</keyword>
<name>A0A6I6MXR1_9CAUL</name>
<evidence type="ECO:0000256" key="11">
    <source>
        <dbReference type="ARBA" id="ARBA00038053"/>
    </source>
</evidence>
<dbReference type="GO" id="GO:0009252">
    <property type="term" value="P:peptidoglycan biosynthetic process"/>
    <property type="evidence" value="ECO:0007669"/>
    <property type="project" value="UniProtKB-KW"/>
</dbReference>
<feature type="transmembrane region" description="Helical" evidence="16">
    <location>
        <begin position="86"/>
        <end position="105"/>
    </location>
</feature>
<sequence>MNAAIADRFGAAYDRLRTYDRPLLIIAAILFALGILFSMAASPAATARIRIEEAFYFAGRQAAYAAIGIVVMFAAASLDPRGLRRAATIIAAIALPLCGLAAWIGPEIKGAQRWFELGFFSFQPSEVLKPALIVVWAWMLGETQRAAKFPGRIVSIALYLLTAAALLAQPDVGQTALLGLCLGALLILSGMGLRYVIGGGVLAAFGAWAIYSFYPHARERVDTFLNPEGDAAYQVNRALDAIAAGGVFGRGPGEGVIKRSLPDAHADFVFAVAAEEFGLLASIGLIALFGALAFRGLSRASRLNNPFEQLAAAGLVVLLVAQAAIHIAVNLSLLPAKGMTLPFISFGGSSMIGSALALGFCLSLLRDRPGAFLYAGRART</sequence>
<dbReference type="EC" id="2.4.99.28" evidence="14"/>
<accession>A0A6I6MXR1</accession>
<comment type="catalytic activity">
    <reaction evidence="15">
        <text>[GlcNAc-(1-&gt;4)-Mur2Ac(oyl-L-Ala-gamma-D-Glu-L-Lys-D-Ala-D-Ala)](n)-di-trans,octa-cis-undecaprenyl diphosphate + beta-D-GlcNAc-(1-&gt;4)-Mur2Ac(oyl-L-Ala-gamma-D-Glu-L-Lys-D-Ala-D-Ala)-di-trans,octa-cis-undecaprenyl diphosphate = [GlcNAc-(1-&gt;4)-Mur2Ac(oyl-L-Ala-gamma-D-Glu-L-Lys-D-Ala-D-Ala)](n+1)-di-trans,octa-cis-undecaprenyl diphosphate + di-trans,octa-cis-undecaprenyl diphosphate + H(+)</text>
        <dbReference type="Rhea" id="RHEA:23708"/>
        <dbReference type="Rhea" id="RHEA-COMP:9602"/>
        <dbReference type="Rhea" id="RHEA-COMP:9603"/>
        <dbReference type="ChEBI" id="CHEBI:15378"/>
        <dbReference type="ChEBI" id="CHEBI:58405"/>
        <dbReference type="ChEBI" id="CHEBI:60033"/>
        <dbReference type="ChEBI" id="CHEBI:78435"/>
        <dbReference type="EC" id="2.4.99.28"/>
    </reaction>
</comment>